<evidence type="ECO:0000313" key="5">
    <source>
        <dbReference type="Proteomes" id="UP000241655"/>
    </source>
</evidence>
<name>A0A2P1CCW4_9CAUD</name>
<evidence type="ECO:0000259" key="3">
    <source>
        <dbReference type="SMART" id="SM00482"/>
    </source>
</evidence>
<dbReference type="Gene3D" id="3.30.420.10">
    <property type="entry name" value="Ribonuclease H-like superfamily/Ribonuclease H"/>
    <property type="match status" value="1"/>
</dbReference>
<proteinExistence type="predicted"/>
<dbReference type="Gene3D" id="1.10.150.20">
    <property type="entry name" value="5' to 3' exonuclease, C-terminal subdomain"/>
    <property type="match status" value="1"/>
</dbReference>
<gene>
    <name evidence="4" type="primary">58</name>
    <name evidence="4" type="ORF">PBI_BALOO_58</name>
</gene>
<protein>
    <submittedName>
        <fullName evidence="4">DNA polymerase I</fullName>
    </submittedName>
</protein>
<evidence type="ECO:0000313" key="4">
    <source>
        <dbReference type="EMBL" id="AVJ49063.1"/>
    </source>
</evidence>
<evidence type="ECO:0000256" key="2">
    <source>
        <dbReference type="ARBA" id="ARBA00023109"/>
    </source>
</evidence>
<dbReference type="SUPFAM" id="SSF56672">
    <property type="entry name" value="DNA/RNA polymerases"/>
    <property type="match status" value="1"/>
</dbReference>
<dbReference type="InterPro" id="IPR043502">
    <property type="entry name" value="DNA/RNA_pol_sf"/>
</dbReference>
<dbReference type="SMART" id="SM00482">
    <property type="entry name" value="POLAc"/>
    <property type="match status" value="1"/>
</dbReference>
<dbReference type="GO" id="GO:0006302">
    <property type="term" value="P:double-strand break repair"/>
    <property type="evidence" value="ECO:0007669"/>
    <property type="project" value="TreeGrafter"/>
</dbReference>
<accession>A0A2P1CCW4</accession>
<dbReference type="Pfam" id="PF00476">
    <property type="entry name" value="DNA_pol_A"/>
    <property type="match status" value="1"/>
</dbReference>
<sequence length="605" mass="66015">MVPNRTWYDPVLGATLSTGSHALDAAERLARTAGFTIATDIETPGLDRAFEINCVTFAWRWDDGSIHSVLLDPVGNTLHRQACIDLYERAETIILHNAPFDIPALRHAGLFGTSPNIAINKVVDTLLLARFSLPDVTVSKSLTALSIRYLGLSDFKDGMKVAFAAAGYKTIQAGYEGMSIESPIYRVGAMADTIATLKLEPILRAMAINWTLDHPFADHGATTDAEAEKILGDQETVHRVMLRRTGKGLAVDHEYLTRYQEEKDAERIQHEALLAAHGLEGGAGKGKKIVEYLAEIGQLPANWPRTPTGGLKATKDLLDGFDHPLTIAQRKLAEVDKVLGYLTKVERQAAVTGRCHPQVGVLGASATGRMAYSMPELQQFPKDARPIITDDGQGLTSIDWSQIEPVTMANMAGDVGFLIPFEAGEDLYEPIQRSCGLPMTKEGRDIAKVVLLATMYGMGVNGLALKINHTVESAQQIRRQMLAAMPESAKWMARVQGIADQYGRIITAAGRILPVDDGGVFRAVNYTVQGSAYDVLASTIVRMERAGLGDHLQLAMHDELIVDTEVSDEVQQIMLTPPDFLIRWAGRVPVLRTDAADMGRAWAKV</sequence>
<keyword evidence="2" id="KW-1194">Viral DNA replication</keyword>
<reference evidence="4 5" key="1">
    <citation type="submission" date="2018-02" db="EMBL/GenBank/DDBJ databases">
        <authorList>
            <person name="Ng W.L."/>
            <person name="Stoner T.H."/>
            <person name="Russell D.A."/>
            <person name="Garlena R.A."/>
            <person name="Stoner T.H."/>
            <person name="Pope W.H."/>
            <person name="Jacobs-Sera D."/>
            <person name="Hatfull G.F."/>
        </authorList>
    </citation>
    <scope>NUCLEOTIDE SEQUENCE [LARGE SCALE GENOMIC DNA]</scope>
</reference>
<dbReference type="GO" id="GO:0003887">
    <property type="term" value="F:DNA-directed DNA polymerase activity"/>
    <property type="evidence" value="ECO:0007669"/>
    <property type="project" value="InterPro"/>
</dbReference>
<dbReference type="InterPro" id="IPR036397">
    <property type="entry name" value="RNaseH_sf"/>
</dbReference>
<dbReference type="EMBL" id="MG920059">
    <property type="protein sequence ID" value="AVJ49063.1"/>
    <property type="molecule type" value="Genomic_DNA"/>
</dbReference>
<dbReference type="PANTHER" id="PTHR10133">
    <property type="entry name" value="DNA POLYMERASE I"/>
    <property type="match status" value="1"/>
</dbReference>
<keyword evidence="1" id="KW-0235">DNA replication</keyword>
<dbReference type="Gene3D" id="3.30.70.370">
    <property type="match status" value="1"/>
</dbReference>
<dbReference type="InterPro" id="IPR002298">
    <property type="entry name" value="DNA_polymerase_A"/>
</dbReference>
<dbReference type="GO" id="GO:0039693">
    <property type="term" value="P:viral DNA genome replication"/>
    <property type="evidence" value="ECO:0007669"/>
    <property type="project" value="UniProtKB-KW"/>
</dbReference>
<dbReference type="InterPro" id="IPR001098">
    <property type="entry name" value="DNA-dir_DNA_pol_A_palm_dom"/>
</dbReference>
<feature type="domain" description="DNA-directed DNA polymerase family A palm" evidence="3">
    <location>
        <begin position="385"/>
        <end position="568"/>
    </location>
</feature>
<dbReference type="Proteomes" id="UP000241655">
    <property type="component" value="Segment"/>
</dbReference>
<dbReference type="GO" id="GO:0003677">
    <property type="term" value="F:DNA binding"/>
    <property type="evidence" value="ECO:0007669"/>
    <property type="project" value="InterPro"/>
</dbReference>
<evidence type="ECO:0000256" key="1">
    <source>
        <dbReference type="ARBA" id="ARBA00022705"/>
    </source>
</evidence>
<dbReference type="SUPFAM" id="SSF53098">
    <property type="entry name" value="Ribonuclease H-like"/>
    <property type="match status" value="1"/>
</dbReference>
<dbReference type="PANTHER" id="PTHR10133:SF27">
    <property type="entry name" value="DNA POLYMERASE NU"/>
    <property type="match status" value="1"/>
</dbReference>
<dbReference type="GO" id="GO:0006261">
    <property type="term" value="P:DNA-templated DNA replication"/>
    <property type="evidence" value="ECO:0007669"/>
    <property type="project" value="InterPro"/>
</dbReference>
<dbReference type="InterPro" id="IPR012337">
    <property type="entry name" value="RNaseH-like_sf"/>
</dbReference>
<organism evidence="4 5">
    <name type="scientific">Mycobacterium phage Baloo</name>
    <dbReference type="NCBI Taxonomy" id="2099645"/>
    <lineage>
        <taxon>Viruses</taxon>
        <taxon>Duplodnaviria</taxon>
        <taxon>Heunggongvirae</taxon>
        <taxon>Uroviricota</taxon>
        <taxon>Caudoviricetes</taxon>
        <taxon>Bclasvirinae</taxon>
        <taxon>Pipefishvirus</taxon>
        <taxon>Pipefishvirus athena</taxon>
    </lineage>
</organism>